<sequence>MVSWSTIQSTLLFLGPLLLPKILQSYRSLRLSIQRSSARTPTPLPSRTSYALTLLFLSGLVAFASTLPLFQPENIFRLTQSRLQTPNGVVFSRLAALRDLTATDEALRRALDEGGMGARLLYAKLGPRVLTECPFASAGDGDAAAAFLLYALPGVVLPHLLHIAVLGVATSPLLSAATGDSSRYRTLATAAALLLGVAEVAYLVAYDQGPNLRSKHVSEIDFVHWKLAVVRGLLIALLDGLLGWALFLHSTNRFALLPPSESAQLVQRLAEHARALELGLSRARGLGIVKNAVSRDARLRAKGEQYWVREEEAPEVLEAMRGVLRRVDVGRLGHEAEGVVAGVVGGFEQVQVQQQGDGT</sequence>
<feature type="transmembrane region" description="Helical" evidence="1">
    <location>
        <begin position="227"/>
        <end position="247"/>
    </location>
</feature>
<dbReference type="OrthoDB" id="4218123at2759"/>
<feature type="transmembrane region" description="Helical" evidence="1">
    <location>
        <begin position="147"/>
        <end position="167"/>
    </location>
</feature>
<dbReference type="EMBL" id="MU003810">
    <property type="protein sequence ID" value="KAF2719482.1"/>
    <property type="molecule type" value="Genomic_DNA"/>
</dbReference>
<dbReference type="Proteomes" id="UP000799441">
    <property type="component" value="Unassembled WGS sequence"/>
</dbReference>
<feature type="transmembrane region" description="Helical" evidence="1">
    <location>
        <begin position="187"/>
        <end position="206"/>
    </location>
</feature>
<evidence type="ECO:0000313" key="2">
    <source>
        <dbReference type="EMBL" id="KAF2719482.1"/>
    </source>
</evidence>
<keyword evidence="1" id="KW-1133">Transmembrane helix</keyword>
<name>A0A9P4Q7L7_9PEZI</name>
<evidence type="ECO:0000256" key="1">
    <source>
        <dbReference type="SAM" id="Phobius"/>
    </source>
</evidence>
<keyword evidence="1" id="KW-0812">Transmembrane</keyword>
<gene>
    <name evidence="2" type="ORF">K431DRAFT_339955</name>
</gene>
<dbReference type="PANTHER" id="PTHR39470:SF1">
    <property type="entry name" value="CHORISMATE SYNTHASE PROTEIN"/>
    <property type="match status" value="1"/>
</dbReference>
<keyword evidence="3" id="KW-1185">Reference proteome</keyword>
<evidence type="ECO:0000313" key="3">
    <source>
        <dbReference type="Proteomes" id="UP000799441"/>
    </source>
</evidence>
<reference evidence="2" key="1">
    <citation type="journal article" date="2020" name="Stud. Mycol.">
        <title>101 Dothideomycetes genomes: a test case for predicting lifestyles and emergence of pathogens.</title>
        <authorList>
            <person name="Haridas S."/>
            <person name="Albert R."/>
            <person name="Binder M."/>
            <person name="Bloem J."/>
            <person name="Labutti K."/>
            <person name="Salamov A."/>
            <person name="Andreopoulos B."/>
            <person name="Baker S."/>
            <person name="Barry K."/>
            <person name="Bills G."/>
            <person name="Bluhm B."/>
            <person name="Cannon C."/>
            <person name="Castanera R."/>
            <person name="Culley D."/>
            <person name="Daum C."/>
            <person name="Ezra D."/>
            <person name="Gonzalez J."/>
            <person name="Henrissat B."/>
            <person name="Kuo A."/>
            <person name="Liang C."/>
            <person name="Lipzen A."/>
            <person name="Lutzoni F."/>
            <person name="Magnuson J."/>
            <person name="Mondo S."/>
            <person name="Nolan M."/>
            <person name="Ohm R."/>
            <person name="Pangilinan J."/>
            <person name="Park H.-J."/>
            <person name="Ramirez L."/>
            <person name="Alfaro M."/>
            <person name="Sun H."/>
            <person name="Tritt A."/>
            <person name="Yoshinaga Y."/>
            <person name="Zwiers L.-H."/>
            <person name="Turgeon B."/>
            <person name="Goodwin S."/>
            <person name="Spatafora J."/>
            <person name="Crous P."/>
            <person name="Grigoriev I."/>
        </authorList>
    </citation>
    <scope>NUCLEOTIDE SEQUENCE</scope>
    <source>
        <strain evidence="2">CBS 116435</strain>
    </source>
</reference>
<protein>
    <submittedName>
        <fullName evidence="2">Uncharacterized protein</fullName>
    </submittedName>
</protein>
<keyword evidence="1" id="KW-0472">Membrane</keyword>
<dbReference type="PANTHER" id="PTHR39470">
    <property type="entry name" value="CHROMOSOME 10, WHOLE GENOME SHOTGUN SEQUENCE"/>
    <property type="match status" value="1"/>
</dbReference>
<comment type="caution">
    <text evidence="2">The sequence shown here is derived from an EMBL/GenBank/DDBJ whole genome shotgun (WGS) entry which is preliminary data.</text>
</comment>
<feature type="transmembrane region" description="Helical" evidence="1">
    <location>
        <begin position="49"/>
        <end position="70"/>
    </location>
</feature>
<proteinExistence type="predicted"/>
<dbReference type="AlphaFoldDB" id="A0A9P4Q7L7"/>
<accession>A0A9P4Q7L7</accession>
<organism evidence="2 3">
    <name type="scientific">Polychaeton citri CBS 116435</name>
    <dbReference type="NCBI Taxonomy" id="1314669"/>
    <lineage>
        <taxon>Eukaryota</taxon>
        <taxon>Fungi</taxon>
        <taxon>Dikarya</taxon>
        <taxon>Ascomycota</taxon>
        <taxon>Pezizomycotina</taxon>
        <taxon>Dothideomycetes</taxon>
        <taxon>Dothideomycetidae</taxon>
        <taxon>Capnodiales</taxon>
        <taxon>Capnodiaceae</taxon>
        <taxon>Polychaeton</taxon>
    </lineage>
</organism>